<evidence type="ECO:0000313" key="3">
    <source>
        <dbReference type="EMBL" id="MBY9074485.1"/>
    </source>
</evidence>
<comment type="caution">
    <text evidence="3">The sequence shown here is derived from an EMBL/GenBank/DDBJ whole genome shotgun (WGS) entry which is preliminary data.</text>
</comment>
<keyword evidence="4" id="KW-1185">Reference proteome</keyword>
<feature type="transmembrane region" description="Helical" evidence="2">
    <location>
        <begin position="63"/>
        <end position="84"/>
    </location>
</feature>
<dbReference type="Pfam" id="PF11377">
    <property type="entry name" value="DUF3180"/>
    <property type="match status" value="1"/>
</dbReference>
<proteinExistence type="predicted"/>
<organism evidence="3 4">
    <name type="scientific">Nocardioides jiangsuensis</name>
    <dbReference type="NCBI Taxonomy" id="2866161"/>
    <lineage>
        <taxon>Bacteria</taxon>
        <taxon>Bacillati</taxon>
        <taxon>Actinomycetota</taxon>
        <taxon>Actinomycetes</taxon>
        <taxon>Propionibacteriales</taxon>
        <taxon>Nocardioidaceae</taxon>
        <taxon>Nocardioides</taxon>
    </lineage>
</organism>
<dbReference type="RefSeq" id="WP_221024155.1">
    <property type="nucleotide sequence ID" value="NZ_JAIEZQ010000001.1"/>
</dbReference>
<feature type="transmembrane region" description="Helical" evidence="2">
    <location>
        <begin position="104"/>
        <end position="128"/>
    </location>
</feature>
<evidence type="ECO:0000313" key="4">
    <source>
        <dbReference type="Proteomes" id="UP000754710"/>
    </source>
</evidence>
<feature type="region of interest" description="Disordered" evidence="1">
    <location>
        <begin position="1"/>
        <end position="24"/>
    </location>
</feature>
<feature type="transmembrane region" description="Helical" evidence="2">
    <location>
        <begin position="140"/>
        <end position="160"/>
    </location>
</feature>
<gene>
    <name evidence="3" type="ORF">K1X13_06605</name>
</gene>
<evidence type="ECO:0000256" key="2">
    <source>
        <dbReference type="SAM" id="Phobius"/>
    </source>
</evidence>
<sequence length="173" mass="18528">MSRDPDPRDREDDERYDDERPSGHVGTTRVGTLVGFGLTGLVLGWLLRPVAVRVNGAAPTVGWLPVLALAFVAVIIGAVAWSTYRALHRRHERIEPHRAVNRLVLAKACALTGAIVAGGYFGYALSWWGVTAAALGPQRMVQAGLAGVAGVLIVAGSLLLERACRVHRDDSET</sequence>
<reference evidence="3 4" key="1">
    <citation type="submission" date="2021-08" db="EMBL/GenBank/DDBJ databases">
        <title>Nocardioides bacterium WL0053 sp. nov., isolated from the sediment.</title>
        <authorList>
            <person name="Wang L."/>
            <person name="Zhang D."/>
            <person name="Zhang A."/>
        </authorList>
    </citation>
    <scope>NUCLEOTIDE SEQUENCE [LARGE SCALE GENOMIC DNA]</scope>
    <source>
        <strain evidence="3 4">WL0053</strain>
    </source>
</reference>
<feature type="compositionally biased region" description="Basic and acidic residues" evidence="1">
    <location>
        <begin position="1"/>
        <end position="10"/>
    </location>
</feature>
<accession>A0ABS7RKV7</accession>
<evidence type="ECO:0000256" key="1">
    <source>
        <dbReference type="SAM" id="MobiDB-lite"/>
    </source>
</evidence>
<keyword evidence="2" id="KW-0472">Membrane</keyword>
<feature type="transmembrane region" description="Helical" evidence="2">
    <location>
        <begin position="30"/>
        <end position="51"/>
    </location>
</feature>
<protein>
    <submittedName>
        <fullName evidence="3">DUF3180 domain-containing protein</fullName>
    </submittedName>
</protein>
<dbReference type="InterPro" id="IPR021517">
    <property type="entry name" value="DUF3180"/>
</dbReference>
<keyword evidence="2" id="KW-1133">Transmembrane helix</keyword>
<dbReference type="Proteomes" id="UP000754710">
    <property type="component" value="Unassembled WGS sequence"/>
</dbReference>
<name>A0ABS7RKV7_9ACTN</name>
<keyword evidence="2" id="KW-0812">Transmembrane</keyword>
<dbReference type="EMBL" id="JAIEZQ010000001">
    <property type="protein sequence ID" value="MBY9074485.1"/>
    <property type="molecule type" value="Genomic_DNA"/>
</dbReference>